<gene>
    <name evidence="2" type="ORF">UY16_C0002G0024</name>
</gene>
<feature type="domain" description="M23ase beta-sheet core" evidence="1">
    <location>
        <begin position="97"/>
        <end position="191"/>
    </location>
</feature>
<evidence type="ECO:0000313" key="2">
    <source>
        <dbReference type="EMBL" id="KKU88752.1"/>
    </source>
</evidence>
<dbReference type="PATRIC" id="fig|1618445.3.peg.73"/>
<proteinExistence type="predicted"/>
<dbReference type="PANTHER" id="PTHR21666:SF290">
    <property type="entry name" value="PEPTIDASE M23 DOMAIN PROTEIN"/>
    <property type="match status" value="1"/>
</dbReference>
<reference evidence="2 3" key="1">
    <citation type="journal article" date="2015" name="Nature">
        <title>rRNA introns, odd ribosomes, and small enigmatic genomes across a large radiation of phyla.</title>
        <authorList>
            <person name="Brown C.T."/>
            <person name="Hug L.A."/>
            <person name="Thomas B.C."/>
            <person name="Sharon I."/>
            <person name="Castelle C.J."/>
            <person name="Singh A."/>
            <person name="Wilkins M.J."/>
            <person name="Williams K.H."/>
            <person name="Banfield J.F."/>
        </authorList>
    </citation>
    <scope>NUCLEOTIDE SEQUENCE [LARGE SCALE GENOMIC DNA]</scope>
</reference>
<dbReference type="SUPFAM" id="SSF51261">
    <property type="entry name" value="Duplicated hybrid motif"/>
    <property type="match status" value="1"/>
</dbReference>
<organism evidence="2 3">
    <name type="scientific">Candidatus Gottesmanbacteria bacterium GW2011_GWA2_47_9</name>
    <dbReference type="NCBI Taxonomy" id="1618445"/>
    <lineage>
        <taxon>Bacteria</taxon>
        <taxon>Candidatus Gottesmaniibacteriota</taxon>
    </lineage>
</organism>
<dbReference type="PANTHER" id="PTHR21666">
    <property type="entry name" value="PEPTIDASE-RELATED"/>
    <property type="match status" value="1"/>
</dbReference>
<name>A0A0G1U3V6_9BACT</name>
<dbReference type="GO" id="GO:0004222">
    <property type="term" value="F:metalloendopeptidase activity"/>
    <property type="evidence" value="ECO:0007669"/>
    <property type="project" value="TreeGrafter"/>
</dbReference>
<dbReference type="CDD" id="cd12797">
    <property type="entry name" value="M23_peptidase"/>
    <property type="match status" value="1"/>
</dbReference>
<dbReference type="Proteomes" id="UP000034739">
    <property type="component" value="Unassembled WGS sequence"/>
</dbReference>
<dbReference type="InterPro" id="IPR011055">
    <property type="entry name" value="Dup_hybrid_motif"/>
</dbReference>
<sequence>MNQLLSWFTATYHGSNRVSFWLRRSIEKLPFKQFLGVQLAGFAFVAAVLVPQASDIAGNWEVLTETETTVVSVTPTQSRFRWPLPSFGLSQRFHLGHPGVDLTAPRGTPVFAVAEGWVAWATSSLWGYGKHLLVQHDKGIQSLYAHLSEISVKQGDTVTKDTQLGTVGSTGWSTGNHLHLELYQDGTPINPLEVLPEIK</sequence>
<evidence type="ECO:0000313" key="3">
    <source>
        <dbReference type="Proteomes" id="UP000034739"/>
    </source>
</evidence>
<dbReference type="AlphaFoldDB" id="A0A0G1U3V6"/>
<dbReference type="InterPro" id="IPR016047">
    <property type="entry name" value="M23ase_b-sheet_dom"/>
</dbReference>
<comment type="caution">
    <text evidence="2">The sequence shown here is derived from an EMBL/GenBank/DDBJ whole genome shotgun (WGS) entry which is preliminary data.</text>
</comment>
<dbReference type="InterPro" id="IPR050570">
    <property type="entry name" value="Cell_wall_metabolism_enzyme"/>
</dbReference>
<dbReference type="Gene3D" id="2.70.70.10">
    <property type="entry name" value="Glucose Permease (Domain IIA)"/>
    <property type="match status" value="1"/>
</dbReference>
<dbReference type="Pfam" id="PF01551">
    <property type="entry name" value="Peptidase_M23"/>
    <property type="match status" value="1"/>
</dbReference>
<evidence type="ECO:0000259" key="1">
    <source>
        <dbReference type="Pfam" id="PF01551"/>
    </source>
</evidence>
<protein>
    <submittedName>
        <fullName evidence="2">Peptidase M23</fullName>
    </submittedName>
</protein>
<accession>A0A0G1U3V6</accession>
<dbReference type="EMBL" id="LCOY01000002">
    <property type="protein sequence ID" value="KKU88752.1"/>
    <property type="molecule type" value="Genomic_DNA"/>
</dbReference>